<protein>
    <recommendedName>
        <fullName evidence="3">Integrase catalytic domain-containing protein</fullName>
    </recommendedName>
</protein>
<evidence type="ECO:0000313" key="1">
    <source>
        <dbReference type="EMBL" id="KAA6401607.1"/>
    </source>
</evidence>
<sequence>MAGYVIRDYTQGFETIIKDPEFYNQNKGFFFNENGQRKILGVHIEKQGLNCIALSPKNYIIKNEIVLKGVILDQNPQINQQAFIGNINNGTVTTATNTTLCQHKGVMSRFAQTDENIAYETQNIEQQLTRLANSNNYIMKFAEFVSNMRITPNKVEQNVLIDHADDVQIGGKTLLEWYVIYQTEAQKYNAPLKRAKSVRRQDTNRAHVTEQIKRIGQPPAPLSQFPFKSKIKQYEKINQIKITNQIQIKDIKVKPLYKLQRPYFSRKIGSWEIDLVFGINPVTQRRQLYLFAININSKYLIVIPLIVDEKNARYILDALTKLIKQSPISNDPQPLAQTQVEKQEQQRVELRGRPKKYTSQQQAERIAAEQRQRAQQRYRIQRQNFRAQTNDSQLLLIRQEDRHHVLDRLAKIQDDFLDTDEKWDDNSIFMLEKAVSDIISYILMSNEYSKKKYYDPPE</sequence>
<accession>A0A5J4X2Q4</accession>
<comment type="caution">
    <text evidence="1">The sequence shown here is derived from an EMBL/GenBank/DDBJ whole genome shotgun (WGS) entry which is preliminary data.</text>
</comment>
<reference evidence="1 2" key="1">
    <citation type="submission" date="2019-03" db="EMBL/GenBank/DDBJ databases">
        <title>Single cell metagenomics reveals metabolic interactions within the superorganism composed of flagellate Streblomastix strix and complex community of Bacteroidetes bacteria on its surface.</title>
        <authorList>
            <person name="Treitli S.C."/>
            <person name="Kolisko M."/>
            <person name="Husnik F."/>
            <person name="Keeling P."/>
            <person name="Hampl V."/>
        </authorList>
    </citation>
    <scope>NUCLEOTIDE SEQUENCE [LARGE SCALE GENOMIC DNA]</scope>
    <source>
        <strain evidence="1">ST1C</strain>
    </source>
</reference>
<evidence type="ECO:0008006" key="3">
    <source>
        <dbReference type="Google" id="ProtNLM"/>
    </source>
</evidence>
<proteinExistence type="predicted"/>
<dbReference type="AlphaFoldDB" id="A0A5J4X2Q4"/>
<evidence type="ECO:0000313" key="2">
    <source>
        <dbReference type="Proteomes" id="UP000324800"/>
    </source>
</evidence>
<organism evidence="1 2">
    <name type="scientific">Streblomastix strix</name>
    <dbReference type="NCBI Taxonomy" id="222440"/>
    <lineage>
        <taxon>Eukaryota</taxon>
        <taxon>Metamonada</taxon>
        <taxon>Preaxostyla</taxon>
        <taxon>Oxymonadida</taxon>
        <taxon>Streblomastigidae</taxon>
        <taxon>Streblomastix</taxon>
    </lineage>
</organism>
<gene>
    <name evidence="1" type="ORF">EZS28_002869</name>
</gene>
<dbReference type="EMBL" id="SNRW01000364">
    <property type="protein sequence ID" value="KAA6401607.1"/>
    <property type="molecule type" value="Genomic_DNA"/>
</dbReference>
<dbReference type="Proteomes" id="UP000324800">
    <property type="component" value="Unassembled WGS sequence"/>
</dbReference>
<name>A0A5J4X2Q4_9EUKA</name>